<evidence type="ECO:0000256" key="8">
    <source>
        <dbReference type="SAM" id="SignalP"/>
    </source>
</evidence>
<feature type="region of interest" description="Disordered" evidence="7">
    <location>
        <begin position="709"/>
        <end position="740"/>
    </location>
</feature>
<evidence type="ECO:0000256" key="7">
    <source>
        <dbReference type="SAM" id="MobiDB-lite"/>
    </source>
</evidence>
<evidence type="ECO:0000256" key="3">
    <source>
        <dbReference type="ARBA" id="ARBA00022558"/>
    </source>
</evidence>
<accession>A0A6S6XTG0</accession>
<protein>
    <recommendedName>
        <fullName evidence="9">PilY1 beta-propeller domain-containing protein</fullName>
    </recommendedName>
</protein>
<evidence type="ECO:0000256" key="2">
    <source>
        <dbReference type="ARBA" id="ARBA00008387"/>
    </source>
</evidence>
<feature type="domain" description="PilY1 beta-propeller" evidence="9">
    <location>
        <begin position="1108"/>
        <end position="1461"/>
    </location>
</feature>
<keyword evidence="5" id="KW-0106">Calcium</keyword>
<keyword evidence="4" id="KW-0479">Metal-binding</keyword>
<evidence type="ECO:0000256" key="4">
    <source>
        <dbReference type="ARBA" id="ARBA00022723"/>
    </source>
</evidence>
<dbReference type="InterPro" id="IPR008707">
    <property type="entry name" value="B-propeller_PilY1"/>
</dbReference>
<dbReference type="OrthoDB" id="7156875at2"/>
<evidence type="ECO:0000256" key="6">
    <source>
        <dbReference type="ARBA" id="ARBA00023263"/>
    </source>
</evidence>
<dbReference type="KEGG" id="doe:DENOEST_0875"/>
<sequence length="1617" mass="171282">MFPFSATRPCRSAALSLTLALAALPVTSLALTDLADVPLASSSSTQVKPNILFVLDDSGSMDWTWMPDGVSSNAIGYRNHLCNTVYYNPAVNYLIPKDSAGTDLNSASQTSFTSAYVEGFNTYMSSGSTTRNNLSTSFSADGSESSRAAYYWTYAATSLGTPTPDAGLCNYSTSSVTSATTGICCSSPSVSSSTCTSAEYPTSSPPTCGTGKTLVWQKTQVGATSGPGSSDERQNFANWYSYYRSRMKMMKSAAGRAMAQLNDSYRIGFMTIHPGTVDSNGAANGSSVSASKFLKVADFDTTQRANWYSKLYSQDGNSATPLRTALSVAGRYFTGKNDLINKGMVPAQTDDPIQYSCQQNFAIFTTDGYWNSGDGRQVNGSTLMNNQDGVLSELDAYNPSGSKIAVSPRPIYDGAASQYVWNSASNQYRYASCTYNQPQQKTVQWQSRPLGLEERTASLQERTSSLQERIWTLQARTSTLQTRTSSNSGSTWSSWSNTSSCAPDTSNPSLRECRYTDWTAWNNTSSCSPANQDTSGTWSVGTARQCQYALTSDWTNTTSCTPVSQDTSGTWSTGTARDCQYTDWTAWSNTGSCDAVNQDTSGTWSVGTARQCQYSDWSAWSGTGSCTAIAKDSSDPYSVGTARECQTAYGPWTNTGGTCVPSATQECQTVDLTAWANVGSCTPSVVDGSGQQTVCQTVPDATGQKIQYQSTTTSTTYPGPSQSGSIISGPTSSVGSWTDQTGTCYPAASVPALPNPNPQIVTGSGPPALPAGCSAWPCETATTSGGTSNTLADVAQHYYKTDLRTSGLGNCTGALGGTVSVCDNNVPSSGTGAEADTANWQHLTTFTMGLGLSGTLTYRSDYKTATSGDYYDIKQGTRNWPTPSADDPTALDDLWHGAVNGRGQYFSARDPDSVVDALTSALAGINARVASAAAAATSNLEPVAGDNFAYTAKYVTQKWEGDLEAHEIDLTTGEVTSTIIWSAQTKLDAKAKSACDNRTIKLFRSGATNNLTDFTWNTYACDSSGSPTGSASTGLNAGEQANFGTSQVSLFSQYPSMTDGTAGTVDQRSAAAGANLVNYLRGQSGKEIVDSFTANDLSELYRSRDHVMGDIINAQPVYVKAPFAEYDDSGYTTFKTNQAGRTPLVFTAANDGMLHAFHAGTSIVDSQGGEEAWAFIPTMVLPNMYKLATENYASQHTYMVDGTPSVGDIFDTTVTGCDSSPAQPENCWKTILVGGLNKGGKGYYALDITDPASPKGLWEFKWSSTCYDAASIATWYSDCHVGYTFNNPIISKLADGRWVVFVTSGYNNVNAPAVAGDGQGYLYVLEAATGKILYKISTGAGSSASPSGLNHINGWVSNGLRNNTVDRIYGVDLLGNIWRFDVNNSYLPAGREATLVAQAVDGTGTPQPITTRPELAEVGGEPFVYVGTGRYLGSTDSSNTQTQTIWSIKDPLSTTAVTSLRSTLNPITIENQGSGLTATRAVSAATECSSPDGWYADLPDSGERVNVDIKLQLGTLIAASNVPQNNACNIGGYAWLNYFNYATGCAVANSTGGQIGQRLVKAGGTESLAVGITVVRLPSGKTVVIATTSGAEQITVAAPFDVAPPVGKRVSWREIIQ</sequence>
<reference evidence="10 11" key="1">
    <citation type="submission" date="2020-03" db="EMBL/GenBank/DDBJ databases">
        <authorList>
            <consortium name="Genoscope - CEA"/>
            <person name="William W."/>
        </authorList>
    </citation>
    <scope>NUCLEOTIDE SEQUENCE [LARGE SCALE GENOMIC DNA]</scope>
    <source>
        <strain evidence="11">DSM 16959</strain>
    </source>
</reference>
<evidence type="ECO:0000313" key="10">
    <source>
        <dbReference type="EMBL" id="CAB1368040.1"/>
    </source>
</evidence>
<dbReference type="RefSeq" id="WP_145771594.1">
    <property type="nucleotide sequence ID" value="NZ_LR778301.1"/>
</dbReference>
<evidence type="ECO:0000256" key="5">
    <source>
        <dbReference type="ARBA" id="ARBA00022837"/>
    </source>
</evidence>
<feature type="compositionally biased region" description="Low complexity" evidence="7">
    <location>
        <begin position="709"/>
        <end position="736"/>
    </location>
</feature>
<evidence type="ECO:0000259" key="9">
    <source>
        <dbReference type="Pfam" id="PF05567"/>
    </source>
</evidence>
<keyword evidence="11" id="KW-1185">Reference proteome</keyword>
<evidence type="ECO:0000256" key="1">
    <source>
        <dbReference type="ARBA" id="ARBA00004561"/>
    </source>
</evidence>
<keyword evidence="3" id="KW-1029">Fimbrium biogenesis</keyword>
<dbReference type="InterPro" id="IPR011047">
    <property type="entry name" value="Quinoprotein_ADH-like_sf"/>
</dbReference>
<dbReference type="EMBL" id="LR778301">
    <property type="protein sequence ID" value="CAB1368040.1"/>
    <property type="molecule type" value="Genomic_DNA"/>
</dbReference>
<feature type="signal peptide" evidence="8">
    <location>
        <begin position="1"/>
        <end position="30"/>
    </location>
</feature>
<dbReference type="GO" id="GO:0009289">
    <property type="term" value="C:pilus"/>
    <property type="evidence" value="ECO:0007669"/>
    <property type="project" value="UniProtKB-SubCell"/>
</dbReference>
<dbReference type="Proteomes" id="UP000515733">
    <property type="component" value="Chromosome"/>
</dbReference>
<organism evidence="10 11">
    <name type="scientific">Denitratisoma oestradiolicum</name>
    <dbReference type="NCBI Taxonomy" id="311182"/>
    <lineage>
        <taxon>Bacteria</taxon>
        <taxon>Pseudomonadati</taxon>
        <taxon>Pseudomonadota</taxon>
        <taxon>Betaproteobacteria</taxon>
        <taxon>Nitrosomonadales</taxon>
        <taxon>Sterolibacteriaceae</taxon>
        <taxon>Denitratisoma</taxon>
    </lineage>
</organism>
<proteinExistence type="inferred from homology"/>
<keyword evidence="6" id="KW-0281">Fimbrium</keyword>
<keyword evidence="8" id="KW-0732">Signal</keyword>
<dbReference type="GO" id="GO:0046872">
    <property type="term" value="F:metal ion binding"/>
    <property type="evidence" value="ECO:0007669"/>
    <property type="project" value="UniProtKB-KW"/>
</dbReference>
<feature type="compositionally biased region" description="Low complexity" evidence="7">
    <location>
        <begin position="484"/>
        <end position="500"/>
    </location>
</feature>
<dbReference type="Pfam" id="PF05567">
    <property type="entry name" value="T4P_PilY1"/>
    <property type="match status" value="1"/>
</dbReference>
<dbReference type="SUPFAM" id="SSF50998">
    <property type="entry name" value="Quinoprotein alcohol dehydrogenase-like"/>
    <property type="match status" value="1"/>
</dbReference>
<comment type="subcellular location">
    <subcellularLocation>
        <location evidence="1">Fimbrium</location>
    </subcellularLocation>
</comment>
<evidence type="ECO:0000313" key="11">
    <source>
        <dbReference type="Proteomes" id="UP000515733"/>
    </source>
</evidence>
<feature type="region of interest" description="Disordered" evidence="7">
    <location>
        <begin position="482"/>
        <end position="507"/>
    </location>
</feature>
<name>A0A6S6XTG0_9PROT</name>
<comment type="similarity">
    <text evidence="2">Belongs to the PilY1 family.</text>
</comment>
<feature type="chain" id="PRO_5028386119" description="PilY1 beta-propeller domain-containing protein" evidence="8">
    <location>
        <begin position="31"/>
        <end position="1617"/>
    </location>
</feature>
<gene>
    <name evidence="10" type="ORF">DENOEST_0875</name>
</gene>